<evidence type="ECO:0000256" key="6">
    <source>
        <dbReference type="ARBA" id="ARBA00023136"/>
    </source>
</evidence>
<evidence type="ECO:0000256" key="2">
    <source>
        <dbReference type="ARBA" id="ARBA00006679"/>
    </source>
</evidence>
<dbReference type="InterPro" id="IPR032808">
    <property type="entry name" value="DoxX"/>
</dbReference>
<evidence type="ECO:0000256" key="5">
    <source>
        <dbReference type="ARBA" id="ARBA00022989"/>
    </source>
</evidence>
<protein>
    <submittedName>
        <fullName evidence="8">Putative oxidoreductase</fullName>
    </submittedName>
</protein>
<dbReference type="GO" id="GO:0005886">
    <property type="term" value="C:plasma membrane"/>
    <property type="evidence" value="ECO:0007669"/>
    <property type="project" value="UniProtKB-SubCell"/>
</dbReference>
<gene>
    <name evidence="8" type="ORF">SAMN05444128_1332</name>
</gene>
<feature type="transmembrane region" description="Helical" evidence="7">
    <location>
        <begin position="12"/>
        <end position="29"/>
    </location>
</feature>
<evidence type="ECO:0000313" key="8">
    <source>
        <dbReference type="EMBL" id="SIT83923.1"/>
    </source>
</evidence>
<feature type="transmembrane region" description="Helical" evidence="7">
    <location>
        <begin position="44"/>
        <end position="63"/>
    </location>
</feature>
<dbReference type="EMBL" id="FTPP01000001">
    <property type="protein sequence ID" value="SIT83923.1"/>
    <property type="molecule type" value="Genomic_DNA"/>
</dbReference>
<evidence type="ECO:0000256" key="4">
    <source>
        <dbReference type="ARBA" id="ARBA00022692"/>
    </source>
</evidence>
<accession>A0A1R3X0E3</accession>
<evidence type="ECO:0000256" key="1">
    <source>
        <dbReference type="ARBA" id="ARBA00004651"/>
    </source>
</evidence>
<comment type="similarity">
    <text evidence="2">Belongs to the DoxX family.</text>
</comment>
<keyword evidence="5 7" id="KW-1133">Transmembrane helix</keyword>
<reference evidence="9" key="1">
    <citation type="submission" date="2017-01" db="EMBL/GenBank/DDBJ databases">
        <authorList>
            <person name="Varghese N."/>
            <person name="Submissions S."/>
        </authorList>
    </citation>
    <scope>NUCLEOTIDE SEQUENCE [LARGE SCALE GENOMIC DNA]</scope>
    <source>
        <strain evidence="9">LP100</strain>
    </source>
</reference>
<keyword evidence="3" id="KW-1003">Cell membrane</keyword>
<keyword evidence="9" id="KW-1185">Reference proteome</keyword>
<evidence type="ECO:0000313" key="9">
    <source>
        <dbReference type="Proteomes" id="UP000187181"/>
    </source>
</evidence>
<dbReference type="AlphaFoldDB" id="A0A1R3X0E3"/>
<dbReference type="OrthoDB" id="346004at2"/>
<dbReference type="Pfam" id="PF07681">
    <property type="entry name" value="DoxX"/>
    <property type="match status" value="1"/>
</dbReference>
<evidence type="ECO:0000256" key="7">
    <source>
        <dbReference type="SAM" id="Phobius"/>
    </source>
</evidence>
<proteinExistence type="inferred from homology"/>
<dbReference type="InterPro" id="IPR051907">
    <property type="entry name" value="DoxX-like_oxidoreductase"/>
</dbReference>
<dbReference type="PANTHER" id="PTHR33452">
    <property type="entry name" value="OXIDOREDUCTASE CATD-RELATED"/>
    <property type="match status" value="1"/>
</dbReference>
<feature type="transmembrane region" description="Helical" evidence="7">
    <location>
        <begin position="70"/>
        <end position="89"/>
    </location>
</feature>
<dbReference type="PANTHER" id="PTHR33452:SF4">
    <property type="entry name" value="BLL4328 PROTEIN"/>
    <property type="match status" value="1"/>
</dbReference>
<dbReference type="RefSeq" id="WP_076666819.1">
    <property type="nucleotide sequence ID" value="NZ_FTPP01000001.1"/>
</dbReference>
<feature type="transmembrane region" description="Helical" evidence="7">
    <location>
        <begin position="101"/>
        <end position="122"/>
    </location>
</feature>
<keyword evidence="4 7" id="KW-0812">Transmembrane</keyword>
<comment type="subcellular location">
    <subcellularLocation>
        <location evidence="1">Cell membrane</location>
        <topology evidence="1">Multi-pass membrane protein</topology>
    </subcellularLocation>
</comment>
<evidence type="ECO:0000256" key="3">
    <source>
        <dbReference type="ARBA" id="ARBA00022475"/>
    </source>
</evidence>
<dbReference type="STRING" id="1317125.SAMN05444128_1332"/>
<organism evidence="8 9">
    <name type="scientific">Pontibacter indicus</name>
    <dbReference type="NCBI Taxonomy" id="1317125"/>
    <lineage>
        <taxon>Bacteria</taxon>
        <taxon>Pseudomonadati</taxon>
        <taxon>Bacteroidota</taxon>
        <taxon>Cytophagia</taxon>
        <taxon>Cytophagales</taxon>
        <taxon>Hymenobacteraceae</taxon>
        <taxon>Pontibacter</taxon>
    </lineage>
</organism>
<dbReference type="Proteomes" id="UP000187181">
    <property type="component" value="Unassembled WGS sequence"/>
</dbReference>
<name>A0A1R3X0E3_9BACT</name>
<sequence length="141" mass="15476">MERFLGPYSPQLYAILRIVAGLMFAMHGTQKLFGWPGNGSTVEIASLMGLAGIVELVGGLMIAFGFLTGWAAFIAAIQMLVAFFMAHFPEHWNPLLNKGELALLYCFLFLYMASRGSGIWSVDAAMGRGVRREDGTRTSYT</sequence>
<keyword evidence="6 7" id="KW-0472">Membrane</keyword>